<dbReference type="Proteomes" id="UP000004310">
    <property type="component" value="Unassembled WGS sequence"/>
</dbReference>
<evidence type="ECO:0000313" key="2">
    <source>
        <dbReference type="Proteomes" id="UP000004310"/>
    </source>
</evidence>
<organism evidence="1 2">
    <name type="scientific">Fulvimarina pelagi HTCC2506</name>
    <dbReference type="NCBI Taxonomy" id="314231"/>
    <lineage>
        <taxon>Bacteria</taxon>
        <taxon>Pseudomonadati</taxon>
        <taxon>Pseudomonadota</taxon>
        <taxon>Alphaproteobacteria</taxon>
        <taxon>Hyphomicrobiales</taxon>
        <taxon>Aurantimonadaceae</taxon>
        <taxon>Fulvimarina</taxon>
    </lineage>
</organism>
<keyword evidence="2" id="KW-1185">Reference proteome</keyword>
<dbReference type="HOGENOM" id="CLU_3007718_0_0_5"/>
<dbReference type="AlphaFoldDB" id="Q0G4E7"/>
<comment type="caution">
    <text evidence="1">The sequence shown here is derived from an EMBL/GenBank/DDBJ whole genome shotgun (WGS) entry which is preliminary data.</text>
</comment>
<name>Q0G4E7_9HYPH</name>
<accession>Q0G4E7</accession>
<protein>
    <submittedName>
        <fullName evidence="1">Uncharacterized protein</fullName>
    </submittedName>
</protein>
<gene>
    <name evidence="1" type="ORF">FP2506_13914</name>
</gene>
<dbReference type="EMBL" id="AATP01000002">
    <property type="protein sequence ID" value="EAU41534.1"/>
    <property type="molecule type" value="Genomic_DNA"/>
</dbReference>
<sequence length="56" mass="6309">MVAMGDPVTVRTERSSSVRCYSCASQIKHQGETWDRALFENTEGSRSDRRDSTDPT</sequence>
<evidence type="ECO:0000313" key="1">
    <source>
        <dbReference type="EMBL" id="EAU41534.1"/>
    </source>
</evidence>
<proteinExistence type="predicted"/>
<reference evidence="1 2" key="1">
    <citation type="journal article" date="2010" name="J. Bacteriol.">
        <title>Genome sequence of Fulvimarina pelagi HTCC2506T, a Mn(II)-oxidizing alphaproteobacterium possessing an aerobic anoxygenic photosynthetic gene cluster and Xanthorhodopsin.</title>
        <authorList>
            <person name="Kang I."/>
            <person name="Oh H.M."/>
            <person name="Lim S.I."/>
            <person name="Ferriera S."/>
            <person name="Giovannoni S.J."/>
            <person name="Cho J.C."/>
        </authorList>
    </citation>
    <scope>NUCLEOTIDE SEQUENCE [LARGE SCALE GENOMIC DNA]</scope>
    <source>
        <strain evidence="1 2">HTCC2506</strain>
    </source>
</reference>